<dbReference type="InterPro" id="IPR052918">
    <property type="entry name" value="Motility_Chemotaxis_Reg"/>
</dbReference>
<dbReference type="RefSeq" id="WP_245118669.1">
    <property type="nucleotide sequence ID" value="NZ_CP095061.1"/>
</dbReference>
<name>A0ABY4G1L3_9BACT</name>
<dbReference type="SUPFAM" id="SSF50998">
    <property type="entry name" value="Quinoprotein alcohol dehydrogenase-like"/>
    <property type="match status" value="2"/>
</dbReference>
<evidence type="ECO:0000259" key="2">
    <source>
        <dbReference type="PROSITE" id="PS50927"/>
    </source>
</evidence>
<feature type="chain" id="PRO_5046014491" evidence="1">
    <location>
        <begin position="25"/>
        <end position="1033"/>
    </location>
</feature>
<dbReference type="Pfam" id="PF06739">
    <property type="entry name" value="SBBP"/>
    <property type="match status" value="2"/>
</dbReference>
<evidence type="ECO:0000256" key="1">
    <source>
        <dbReference type="SAM" id="SignalP"/>
    </source>
</evidence>
<dbReference type="EMBL" id="CP095061">
    <property type="protein sequence ID" value="UOQ64713.1"/>
    <property type="molecule type" value="Genomic_DNA"/>
</dbReference>
<dbReference type="SUPFAM" id="SSF101898">
    <property type="entry name" value="NHL repeat"/>
    <property type="match status" value="1"/>
</dbReference>
<dbReference type="Gene3D" id="2.120.10.30">
    <property type="entry name" value="TolB, C-terminal domain"/>
    <property type="match status" value="3"/>
</dbReference>
<dbReference type="NCBIfam" id="TIGR02608">
    <property type="entry name" value="delta_60_rpt"/>
    <property type="match status" value="4"/>
</dbReference>
<keyword evidence="1" id="KW-0732">Signal</keyword>
<dbReference type="NCBIfam" id="TIGR04183">
    <property type="entry name" value="Por_Secre_tail"/>
    <property type="match status" value="1"/>
</dbReference>
<evidence type="ECO:0000313" key="4">
    <source>
        <dbReference type="Proteomes" id="UP000830401"/>
    </source>
</evidence>
<dbReference type="InterPro" id="IPR026444">
    <property type="entry name" value="Secre_tail"/>
</dbReference>
<sequence>MKHTYTHLLPMIAFLLLHNSFTQAQTIDSPGASRLLKHPAALPIEASALRHALPSTGKEPTAQLPQLPLPTKPHLSQAVNLGARGSQAHTSGPVREQWVARYTTPDNSYDVATSTAVDAAGNVYVTGYSFQDASNAVSYDYLTIKYSAEGVKQWEGRYNGSANGDDVAKAIAVDSAGNVYVTGSSYNGTSYDYATLKYSAHGQQLWEARYNGPADNDDLAVSLAVDAAGNLLVTGASYNGPTTSYDYVTVKYSSVGAQLWTARYNGSGNSDELPTTLALDGSGNVYVTGNAYAGNQGDYLTLKYSTTGQPQWEARYNGPASGYDLARDLAVDAAGNVAVTGTSDNGSSYDYATVRYSTSGQQLWATRYNGGGNSYDEATGVALDAAGNVAVTGFANTGNNNWNYVTIFYASANGQRVWLREYNGPDNGYDEAKDIAVDANGSVAVAGRSYNSSGESDYVTLKYSNVGQQLWEARYNGPARGDDEATALAVDAAGNVLVTGTSFAGSRNFDYATLKYAATTGEQMWVSIFTGTQTSSPATQAKDMAVDPVGNVVVTGLTPVGSGSNSYATVKYAATGQKLWEARYSFGFISADLLAVEVDAAGNVYIAGSFNNEYTTIKYDGASGRQLWVRRYFPGVINRGNRVTDLVVDAAGNAYVTGASVMGITTGFDYATIKYSPSGEQLWAMRYVSARNDIPSSLTLDAAGNVFVTGISYSEQFNRIESTTIKYSPSGQVQWVARYDDPVREDNPTAITVDAVGNVYVTGTSTLKYSSSGTLLWTAQYFSNGTAIAVDAAGNVLVTGTGYLNGNASQGVWVTAKCDGATGQRLWQVFSGAGNTTDQAVDMAIDSAGDAYVTGVSVNGTSNYNTIKYAGTSGHVLWETRDNTPSIDNNRPVRVVVDAAGSVVVAGTTLASPTDPDYLIIKYTQASSTASTAVLTTRATLTALGNMQQELAVYPNPAAGQASVSFRPMLDGPAQVAVYNQLGQQVASLYEGAVRKGQHYELPLHSHKLAPGLYICSLLVGGQRETVRVLVTH</sequence>
<dbReference type="InterPro" id="IPR011047">
    <property type="entry name" value="Quinoprotein_ADH-like_sf"/>
</dbReference>
<dbReference type="PROSITE" id="PS50927">
    <property type="entry name" value="BULB_LECTIN"/>
    <property type="match status" value="1"/>
</dbReference>
<dbReference type="InterPro" id="IPR011042">
    <property type="entry name" value="6-blade_b-propeller_TolB-like"/>
</dbReference>
<keyword evidence="4" id="KW-1185">Reference proteome</keyword>
<dbReference type="InterPro" id="IPR013431">
    <property type="entry name" value="Delta_60_rpt"/>
</dbReference>
<protein>
    <submittedName>
        <fullName evidence="3">SBBP repeat-containing protein</fullName>
    </submittedName>
</protein>
<dbReference type="Gene3D" id="2.40.10.500">
    <property type="match status" value="1"/>
</dbReference>
<accession>A0ABY4G1L3</accession>
<reference evidence="3" key="1">
    <citation type="submission" date="2022-04" db="EMBL/GenBank/DDBJ databases">
        <title>Hymenobacter sp. isolated from the air.</title>
        <authorList>
            <person name="Won M."/>
            <person name="Lee C.-M."/>
            <person name="Woen H.-Y."/>
            <person name="Kwon S.-W."/>
        </authorList>
    </citation>
    <scope>NUCLEOTIDE SEQUENCE</scope>
    <source>
        <strain evidence="3">5420S-77</strain>
    </source>
</reference>
<feature type="signal peptide" evidence="1">
    <location>
        <begin position="1"/>
        <end position="24"/>
    </location>
</feature>
<dbReference type="InterPro" id="IPR001480">
    <property type="entry name" value="Bulb-type_lectin_dom"/>
</dbReference>
<organism evidence="3 4">
    <name type="scientific">Hymenobacter volaticus</name>
    <dbReference type="NCBI Taxonomy" id="2932254"/>
    <lineage>
        <taxon>Bacteria</taxon>
        <taxon>Pseudomonadati</taxon>
        <taxon>Bacteroidota</taxon>
        <taxon>Cytophagia</taxon>
        <taxon>Cytophagales</taxon>
        <taxon>Hymenobacteraceae</taxon>
        <taxon>Hymenobacter</taxon>
    </lineage>
</organism>
<dbReference type="PANTHER" id="PTHR35580:SF1">
    <property type="entry name" value="PHYTASE-LIKE DOMAIN-CONTAINING PROTEIN"/>
    <property type="match status" value="1"/>
</dbReference>
<feature type="domain" description="Bulb-type lectin" evidence="2">
    <location>
        <begin position="685"/>
        <end position="811"/>
    </location>
</feature>
<dbReference type="Proteomes" id="UP000830401">
    <property type="component" value="Chromosome"/>
</dbReference>
<proteinExistence type="predicted"/>
<dbReference type="InterPro" id="IPR010620">
    <property type="entry name" value="SBBP_repeat"/>
</dbReference>
<gene>
    <name evidence="3" type="ORF">MUN86_14170</name>
</gene>
<dbReference type="PANTHER" id="PTHR35580">
    <property type="entry name" value="CELL SURFACE GLYCOPROTEIN (S-LAYER PROTEIN)-LIKE PROTEIN"/>
    <property type="match status" value="1"/>
</dbReference>
<evidence type="ECO:0000313" key="3">
    <source>
        <dbReference type="EMBL" id="UOQ64713.1"/>
    </source>
</evidence>